<evidence type="ECO:0000256" key="2">
    <source>
        <dbReference type="ARBA" id="ARBA00006706"/>
    </source>
</evidence>
<dbReference type="SFLD" id="SFLDS00005">
    <property type="entry name" value="Isoprenoid_Synthase_Type_I"/>
    <property type="match status" value="1"/>
</dbReference>
<dbReference type="InterPro" id="IPR000092">
    <property type="entry name" value="Polyprenyl_synt"/>
</dbReference>
<gene>
    <name evidence="7" type="ORF">H5P30_20325</name>
</gene>
<dbReference type="GO" id="GO:0046872">
    <property type="term" value="F:metal ion binding"/>
    <property type="evidence" value="ECO:0007669"/>
    <property type="project" value="UniProtKB-KW"/>
</dbReference>
<evidence type="ECO:0000313" key="7">
    <source>
        <dbReference type="EMBL" id="MBC2604137.1"/>
    </source>
</evidence>
<proteinExistence type="inferred from homology"/>
<comment type="similarity">
    <text evidence="2 6">Belongs to the FPP/GGPP synthase family.</text>
</comment>
<evidence type="ECO:0000256" key="6">
    <source>
        <dbReference type="RuleBase" id="RU004466"/>
    </source>
</evidence>
<dbReference type="GO" id="GO:0008299">
    <property type="term" value="P:isoprenoid biosynthetic process"/>
    <property type="evidence" value="ECO:0007669"/>
    <property type="project" value="InterPro"/>
</dbReference>
<evidence type="ECO:0000256" key="4">
    <source>
        <dbReference type="ARBA" id="ARBA00022723"/>
    </source>
</evidence>
<comment type="caution">
    <text evidence="7">The sequence shown here is derived from an EMBL/GenBank/DDBJ whole genome shotgun (WGS) entry which is preliminary data.</text>
</comment>
<dbReference type="InterPro" id="IPR008949">
    <property type="entry name" value="Isoprenoid_synthase_dom_sf"/>
</dbReference>
<dbReference type="EMBL" id="JACHVA010000139">
    <property type="protein sequence ID" value="MBC2604137.1"/>
    <property type="molecule type" value="Genomic_DNA"/>
</dbReference>
<evidence type="ECO:0000256" key="5">
    <source>
        <dbReference type="ARBA" id="ARBA00022842"/>
    </source>
</evidence>
<dbReference type="Gene3D" id="1.10.600.10">
    <property type="entry name" value="Farnesyl Diphosphate Synthase"/>
    <property type="match status" value="1"/>
</dbReference>
<evidence type="ECO:0000256" key="1">
    <source>
        <dbReference type="ARBA" id="ARBA00001946"/>
    </source>
</evidence>
<keyword evidence="4" id="KW-0479">Metal-binding</keyword>
<reference evidence="7 8" key="1">
    <citation type="submission" date="2020-07" db="EMBL/GenBank/DDBJ databases">
        <authorList>
            <person name="Feng X."/>
        </authorList>
    </citation>
    <scope>NUCLEOTIDE SEQUENCE [LARGE SCALE GENOMIC DNA]</scope>
    <source>
        <strain evidence="7 8">JCM14086</strain>
    </source>
</reference>
<keyword evidence="5" id="KW-0460">Magnesium</keyword>
<evidence type="ECO:0000256" key="3">
    <source>
        <dbReference type="ARBA" id="ARBA00022679"/>
    </source>
</evidence>
<accession>A0A7X1B234</accession>
<name>A0A7X1B234_9BACT</name>
<dbReference type="PANTHER" id="PTHR12001">
    <property type="entry name" value="GERANYLGERANYL PYROPHOSPHATE SYNTHASE"/>
    <property type="match status" value="1"/>
</dbReference>
<dbReference type="PANTHER" id="PTHR12001:SF69">
    <property type="entry name" value="ALL TRANS-POLYPRENYL-DIPHOSPHATE SYNTHASE PDSS1"/>
    <property type="match status" value="1"/>
</dbReference>
<dbReference type="Proteomes" id="UP000525652">
    <property type="component" value="Unassembled WGS sequence"/>
</dbReference>
<sequence length="346" mass="36893">MPVFATAKAGGSPKSAARFFSAAAPFLEALDQFFSDQRSEFEPELRELVQYALSHSGKRLRPISLYLTGASADGGFNADMVRAAAVVEMVHLATLVHDDILDGADLRHKQETVSRKYGVPAAVLLGDALFAQALQLASGFATTEVCRLVSEATRKVCAGEIEQTLDGKAPDDDTQRYFRIIERKTAVLFQVSCRLGALLGAPGPDMAETAGEFGRHVGIAYQIYDDLVDVIGSEKAIGKTLGTDFASGKRTLPFILLFQELESGERENLLASFAGGDESAPDGVDIGKLMVEKGVAERVGEFFGLEIGKAKAAAKILAESDGGEGLYDLATFIEGRFAGLLGDENS</sequence>
<keyword evidence="3 6" id="KW-0808">Transferase</keyword>
<organism evidence="7 8">
    <name type="scientific">Puniceicoccus vermicola</name>
    <dbReference type="NCBI Taxonomy" id="388746"/>
    <lineage>
        <taxon>Bacteria</taxon>
        <taxon>Pseudomonadati</taxon>
        <taxon>Verrucomicrobiota</taxon>
        <taxon>Opitutia</taxon>
        <taxon>Puniceicoccales</taxon>
        <taxon>Puniceicoccaceae</taxon>
        <taxon>Puniceicoccus</taxon>
    </lineage>
</organism>
<dbReference type="PROSITE" id="PS00444">
    <property type="entry name" value="POLYPRENYL_SYNTHASE_2"/>
    <property type="match status" value="1"/>
</dbReference>
<dbReference type="InterPro" id="IPR033749">
    <property type="entry name" value="Polyprenyl_synt_CS"/>
</dbReference>
<dbReference type="AlphaFoldDB" id="A0A7X1B234"/>
<dbReference type="Pfam" id="PF00348">
    <property type="entry name" value="polyprenyl_synt"/>
    <property type="match status" value="1"/>
</dbReference>
<keyword evidence="8" id="KW-1185">Reference proteome</keyword>
<protein>
    <submittedName>
        <fullName evidence="7">Polyprenyl synthetase family protein</fullName>
    </submittedName>
</protein>
<dbReference type="CDD" id="cd00685">
    <property type="entry name" value="Trans_IPPS_HT"/>
    <property type="match status" value="1"/>
</dbReference>
<dbReference type="RefSeq" id="WP_185694753.1">
    <property type="nucleotide sequence ID" value="NZ_JACHVA010000139.1"/>
</dbReference>
<dbReference type="GO" id="GO:0004659">
    <property type="term" value="F:prenyltransferase activity"/>
    <property type="evidence" value="ECO:0007669"/>
    <property type="project" value="InterPro"/>
</dbReference>
<comment type="cofactor">
    <cofactor evidence="1">
        <name>Mg(2+)</name>
        <dbReference type="ChEBI" id="CHEBI:18420"/>
    </cofactor>
</comment>
<dbReference type="SUPFAM" id="SSF48576">
    <property type="entry name" value="Terpenoid synthases"/>
    <property type="match status" value="1"/>
</dbReference>
<evidence type="ECO:0000313" key="8">
    <source>
        <dbReference type="Proteomes" id="UP000525652"/>
    </source>
</evidence>